<gene>
    <name evidence="3" type="ORF">J0A68_20950</name>
</gene>
<feature type="transmembrane region" description="Helical" evidence="1">
    <location>
        <begin position="67"/>
        <end position="88"/>
    </location>
</feature>
<feature type="transmembrane region" description="Helical" evidence="1">
    <location>
        <begin position="143"/>
        <end position="160"/>
    </location>
</feature>
<dbReference type="PANTHER" id="PTHR34220">
    <property type="entry name" value="SENSOR HISTIDINE KINASE YPDA"/>
    <property type="match status" value="1"/>
</dbReference>
<dbReference type="EMBL" id="JAFKCT010000013">
    <property type="protein sequence ID" value="MBN7813437.1"/>
    <property type="molecule type" value="Genomic_DNA"/>
</dbReference>
<name>A0ABS3C8Y0_9BACT</name>
<feature type="transmembrane region" description="Helical" evidence="1">
    <location>
        <begin position="100"/>
        <end position="123"/>
    </location>
</feature>
<dbReference type="Proteomes" id="UP000664317">
    <property type="component" value="Unassembled WGS sequence"/>
</dbReference>
<keyword evidence="1" id="KW-0812">Transmembrane</keyword>
<dbReference type="Pfam" id="PF06580">
    <property type="entry name" value="His_kinase"/>
    <property type="match status" value="1"/>
</dbReference>
<keyword evidence="1" id="KW-1133">Transmembrane helix</keyword>
<keyword evidence="3" id="KW-0808">Transferase</keyword>
<evidence type="ECO:0000313" key="4">
    <source>
        <dbReference type="Proteomes" id="UP000664317"/>
    </source>
</evidence>
<dbReference type="InterPro" id="IPR010559">
    <property type="entry name" value="Sig_transdc_His_kin_internal"/>
</dbReference>
<evidence type="ECO:0000256" key="1">
    <source>
        <dbReference type="SAM" id="Phobius"/>
    </source>
</evidence>
<reference evidence="3 4" key="1">
    <citation type="submission" date="2021-03" db="EMBL/GenBank/DDBJ databases">
        <title>novel species isolated from a fishpond in China.</title>
        <authorList>
            <person name="Lu H."/>
            <person name="Cai Z."/>
        </authorList>
    </citation>
    <scope>NUCLEOTIDE SEQUENCE [LARGE SCALE GENOMIC DNA]</scope>
    <source>
        <strain evidence="3 4">H41</strain>
    </source>
</reference>
<dbReference type="GO" id="GO:0016301">
    <property type="term" value="F:kinase activity"/>
    <property type="evidence" value="ECO:0007669"/>
    <property type="project" value="UniProtKB-KW"/>
</dbReference>
<sequence>MKTIFNHLENQIEGTEPLPEGIAQLNQGTERIFTLMKNRPSLVIWWIWMVITGVDLIIRFIGAIPLASLPVILVNFAGGVAISQFLFFHFMPQVFLKKKWLLEFVQLILILVVYMLAKFFILMPGLVDVPSIRIFFGNEATRFFHFTVYIIVIWFFYIDGKRQELHKKMEVEHLRLETEHRSSQLSQHFVLNWISTFLIDMKNVSPDLAHKLSKFTEVLSYSYKDPNHPNSLGQEIRVVKSYLESQQFRFKEKLNLKFSINLRDIDPGEFQLPKWILMTLVENVFKHGNCLKSQHPCLISMDMFPAEYKSYSFAISISNDLNRADPVSPSGFGIKTVRRILNYYFQDRFQLFTSKSEAEFNLFLQIHYGQNHAGV</sequence>
<proteinExistence type="predicted"/>
<evidence type="ECO:0000313" key="3">
    <source>
        <dbReference type="EMBL" id="MBN7813437.1"/>
    </source>
</evidence>
<feature type="domain" description="Signal transduction histidine kinase internal region" evidence="2">
    <location>
        <begin position="179"/>
        <end position="254"/>
    </location>
</feature>
<keyword evidence="4" id="KW-1185">Reference proteome</keyword>
<comment type="caution">
    <text evidence="3">The sequence shown here is derived from an EMBL/GenBank/DDBJ whole genome shotgun (WGS) entry which is preliminary data.</text>
</comment>
<keyword evidence="1" id="KW-0472">Membrane</keyword>
<protein>
    <submittedName>
        <fullName evidence="3">Histidine kinase</fullName>
    </submittedName>
</protein>
<accession>A0ABS3C8Y0</accession>
<organism evidence="3 4">
    <name type="scientific">Algoriphagus oliviformis</name>
    <dbReference type="NCBI Taxonomy" id="2811231"/>
    <lineage>
        <taxon>Bacteria</taxon>
        <taxon>Pseudomonadati</taxon>
        <taxon>Bacteroidota</taxon>
        <taxon>Cytophagia</taxon>
        <taxon>Cytophagales</taxon>
        <taxon>Cyclobacteriaceae</taxon>
        <taxon>Algoriphagus</taxon>
    </lineage>
</organism>
<dbReference type="RefSeq" id="WP_206580212.1">
    <property type="nucleotide sequence ID" value="NZ_JAFKCT010000013.1"/>
</dbReference>
<dbReference type="PANTHER" id="PTHR34220:SF7">
    <property type="entry name" value="SENSOR HISTIDINE KINASE YPDA"/>
    <property type="match status" value="1"/>
</dbReference>
<keyword evidence="3" id="KW-0418">Kinase</keyword>
<dbReference type="InterPro" id="IPR050640">
    <property type="entry name" value="Bact_2-comp_sensor_kinase"/>
</dbReference>
<evidence type="ECO:0000259" key="2">
    <source>
        <dbReference type="Pfam" id="PF06580"/>
    </source>
</evidence>
<feature type="transmembrane region" description="Helical" evidence="1">
    <location>
        <begin position="42"/>
        <end position="61"/>
    </location>
</feature>